<accession>X0X4H6</accession>
<sequence length="86" mass="9945">MGVTLYRPGGNHLRRGIKCEAKVFDSHGFKTYLENGWFISPEDCQEPEKELTEVEIRDQAKTLKIKNWYNKSIDKLKAEIAACQQT</sequence>
<reference evidence="1" key="1">
    <citation type="journal article" date="2014" name="Front. Microbiol.">
        <title>High frequency of phylogenetically diverse reductive dehalogenase-homologous genes in deep subseafloor sedimentary metagenomes.</title>
        <authorList>
            <person name="Kawai M."/>
            <person name="Futagami T."/>
            <person name="Toyoda A."/>
            <person name="Takaki Y."/>
            <person name="Nishi S."/>
            <person name="Hori S."/>
            <person name="Arai W."/>
            <person name="Tsubouchi T."/>
            <person name="Morono Y."/>
            <person name="Uchiyama I."/>
            <person name="Ito T."/>
            <person name="Fujiyama A."/>
            <person name="Inagaki F."/>
            <person name="Takami H."/>
        </authorList>
    </citation>
    <scope>NUCLEOTIDE SEQUENCE</scope>
    <source>
        <strain evidence="1">Expedition CK06-06</strain>
    </source>
</reference>
<organism evidence="1">
    <name type="scientific">marine sediment metagenome</name>
    <dbReference type="NCBI Taxonomy" id="412755"/>
    <lineage>
        <taxon>unclassified sequences</taxon>
        <taxon>metagenomes</taxon>
        <taxon>ecological metagenomes</taxon>
    </lineage>
</organism>
<proteinExistence type="predicted"/>
<gene>
    <name evidence="1" type="ORF">S01H1_67376</name>
</gene>
<name>X0X4H6_9ZZZZ</name>
<comment type="caution">
    <text evidence="1">The sequence shown here is derived from an EMBL/GenBank/DDBJ whole genome shotgun (WGS) entry which is preliminary data.</text>
</comment>
<evidence type="ECO:0000313" key="1">
    <source>
        <dbReference type="EMBL" id="GAG38124.1"/>
    </source>
</evidence>
<dbReference type="AlphaFoldDB" id="X0X4H6"/>
<dbReference type="EMBL" id="BARS01044618">
    <property type="protein sequence ID" value="GAG38124.1"/>
    <property type="molecule type" value="Genomic_DNA"/>
</dbReference>
<protein>
    <submittedName>
        <fullName evidence="1">Uncharacterized protein</fullName>
    </submittedName>
</protein>